<name>A0A379PLI3_ECTME</name>
<dbReference type="OrthoDB" id="9812295at2"/>
<dbReference type="GO" id="GO:0016779">
    <property type="term" value="F:nucleotidyltransferase activity"/>
    <property type="evidence" value="ECO:0007669"/>
    <property type="project" value="UniProtKB-KW"/>
</dbReference>
<keyword evidence="1" id="KW-0548">Nucleotidyltransferase</keyword>
<gene>
    <name evidence="1" type="primary">dnaG_2</name>
    <name evidence="1" type="ORF">NCTC10899_05072</name>
</gene>
<dbReference type="RefSeq" id="WP_115292690.1">
    <property type="nucleotide sequence ID" value="NZ_UGUU01000002.1"/>
</dbReference>
<keyword evidence="1" id="KW-0808">Transferase</keyword>
<dbReference type="AlphaFoldDB" id="A0A379PLI3"/>
<reference evidence="1 2" key="1">
    <citation type="submission" date="2018-06" db="EMBL/GenBank/DDBJ databases">
        <authorList>
            <consortium name="Pathogen Informatics"/>
            <person name="Doyle S."/>
        </authorList>
    </citation>
    <scope>NUCLEOTIDE SEQUENCE [LARGE SCALE GENOMIC DNA]</scope>
    <source>
        <strain evidence="1 2">NCTC10899</strain>
    </source>
</reference>
<dbReference type="EC" id="2.7.7.-" evidence="1"/>
<organism evidence="1 2">
    <name type="scientific">Ectopseudomonas mendocina</name>
    <name type="common">Pseudomonas mendocina</name>
    <dbReference type="NCBI Taxonomy" id="300"/>
    <lineage>
        <taxon>Bacteria</taxon>
        <taxon>Pseudomonadati</taxon>
        <taxon>Pseudomonadota</taxon>
        <taxon>Gammaproteobacteria</taxon>
        <taxon>Pseudomonadales</taxon>
        <taxon>Pseudomonadaceae</taxon>
        <taxon>Ectopseudomonas</taxon>
    </lineage>
</organism>
<accession>A0A379PLI3</accession>
<sequence length="368" mass="40857">MARISSDELDELLDQVEIEDFLSFEGVDYKVTRGRSGTQLNLRECPRCGGRDWKVYLNAETGLGNCFHGSCVGEPGFNKFSFTYHLCDKNYGETINVLKRYAGSVGWRPKIKSRPVDEVSSDVALPASIPLPIKGKTLKYLADRNFTPDTAEYFNWRFSKDGFYGYTLGGESKRQDYSNRVVIPVYDIEGKLVTFQGRSIEANPFRKYIFPPGLPGAGRYIYNANNAVGMKRAVMGEGAFDVAAIKQAFDEDPSFRDIAQLGTFGKSISMAESGDQNDQLSDLKKLKAAGLEEITMMWDGEASTIVAAIEAALQLKRYGFKMRVATLPSDCDPNEVPAEVVRQAYLGSTEISAISAMKLKAKYTLMNN</sequence>
<dbReference type="SUPFAM" id="SSF56731">
    <property type="entry name" value="DNA primase core"/>
    <property type="match status" value="1"/>
</dbReference>
<protein>
    <submittedName>
        <fullName evidence="1">DNA primase</fullName>
        <ecNumber evidence="1">2.7.7.-</ecNumber>
    </submittedName>
</protein>
<dbReference type="EMBL" id="UGUU01000002">
    <property type="protein sequence ID" value="SUE95831.1"/>
    <property type="molecule type" value="Genomic_DNA"/>
</dbReference>
<evidence type="ECO:0000313" key="1">
    <source>
        <dbReference type="EMBL" id="SUE95831.1"/>
    </source>
</evidence>
<dbReference type="Gene3D" id="3.40.1360.10">
    <property type="match status" value="1"/>
</dbReference>
<evidence type="ECO:0000313" key="2">
    <source>
        <dbReference type="Proteomes" id="UP000254260"/>
    </source>
</evidence>
<proteinExistence type="predicted"/>
<dbReference type="Proteomes" id="UP000254260">
    <property type="component" value="Unassembled WGS sequence"/>
</dbReference>
<dbReference type="SUPFAM" id="SSF57783">
    <property type="entry name" value="Zinc beta-ribbon"/>
    <property type="match status" value="1"/>
</dbReference>